<proteinExistence type="predicted"/>
<dbReference type="InterPro" id="IPR045055">
    <property type="entry name" value="DNA2/NAM7-like"/>
</dbReference>
<dbReference type="CDD" id="cd18808">
    <property type="entry name" value="SF1_C_Upf1"/>
    <property type="match status" value="1"/>
</dbReference>
<keyword evidence="2" id="KW-1185">Reference proteome</keyword>
<dbReference type="SUPFAM" id="SSF52540">
    <property type="entry name" value="P-loop containing nucleoside triphosphate hydrolases"/>
    <property type="match status" value="1"/>
</dbReference>
<evidence type="ECO:0000259" key="1">
    <source>
        <dbReference type="Pfam" id="PF13087"/>
    </source>
</evidence>
<reference evidence="3" key="1">
    <citation type="submission" date="2017-02" db="UniProtKB">
        <authorList>
            <consortium name="WormBaseParasite"/>
        </authorList>
    </citation>
    <scope>IDENTIFICATION</scope>
</reference>
<dbReference type="AlphaFoldDB" id="A0A0N5B4M1"/>
<accession>A0A0N5B4M1</accession>
<dbReference type="PANTHER" id="PTHR10887">
    <property type="entry name" value="DNA2/NAM7 HELICASE FAMILY"/>
    <property type="match status" value="1"/>
</dbReference>
<dbReference type="WBParaSite" id="SPAL_0000102200.1">
    <property type="protein sequence ID" value="SPAL_0000102200.1"/>
    <property type="gene ID" value="SPAL_0000102200"/>
</dbReference>
<dbReference type="InterPro" id="IPR027417">
    <property type="entry name" value="P-loop_NTPase"/>
</dbReference>
<dbReference type="Gene3D" id="3.40.50.300">
    <property type="entry name" value="P-loop containing nucleotide triphosphate hydrolases"/>
    <property type="match status" value="2"/>
</dbReference>
<protein>
    <submittedName>
        <fullName evidence="3">AAA_12 domain-containing protein</fullName>
    </submittedName>
</protein>
<sequence>MNFKPIEEAKKFYTAQMLSKFIYNVHEKQLSKELRLLDDKTRCLTNFELVKTPLNNTFIHIKGCIEFNANERIPIRSLDSLGYKTGGICDIKITYFFKQHDVHTTRLFGKTSNILTGYITFIEPISTRSDYCDRLNLIATIPFSNDNDINHAVYCFSNTPQIKCILLKCKLQYNIPFNSRDKAVEQLNKLYETKHGTPLLYEFMKGFYTDVELDENNNSFAIHHYGIRDIQQSQLISAICSDTLLVTATGAAGTGKTHCIITAVLNGIHHGKTFLIVCPNNKSCDSLLDTLFKWEPYLLPVLLLRSDSDLVTHPDKYDRSERYYFEELLYNFIDTMDDTDKEIVLKYKEYKSSYDTLRERAPTTYTREYLYNLDFSLRQLSIVESMLPGLVMRYCRPKLLVTTTNYILNDIKQEYTTPGIDTIIFEDASQITTSIALLILSKFPNSNVRYLGDWNQLPPPELYDPTLNDYEKTVSMPILKWMNNNKFTHKFELENNHRSHPQIVNFLSTLFYNNSLDAMTLENDYNFENIIFKNVYDSQTEQTSKIHPYYFFNIPHMSNQSTRTSSHDVKEATSIAILLLYLKTAGIEKNRIAIMCLHDAQVRTIQSELDNFLTNYASHLFIEVHANTIQEDLIIQDLRNFSSIGTPDSFQGQDFDYVIISTSTSKETSSEILKEFYELKIRICNSISKAKLGFFILGDCDTLKVNPYWMNIISYMKSKDTIRPFQMSSLREIFHRRLRFDDYFNYFF</sequence>
<organism evidence="2 3">
    <name type="scientific">Strongyloides papillosus</name>
    <name type="common">Intestinal threadworm</name>
    <dbReference type="NCBI Taxonomy" id="174720"/>
    <lineage>
        <taxon>Eukaryota</taxon>
        <taxon>Metazoa</taxon>
        <taxon>Ecdysozoa</taxon>
        <taxon>Nematoda</taxon>
        <taxon>Chromadorea</taxon>
        <taxon>Rhabditida</taxon>
        <taxon>Tylenchina</taxon>
        <taxon>Panagrolaimomorpha</taxon>
        <taxon>Strongyloidoidea</taxon>
        <taxon>Strongyloididae</taxon>
        <taxon>Strongyloides</taxon>
    </lineage>
</organism>
<evidence type="ECO:0000313" key="2">
    <source>
        <dbReference type="Proteomes" id="UP000046392"/>
    </source>
</evidence>
<evidence type="ECO:0000313" key="3">
    <source>
        <dbReference type="WBParaSite" id="SPAL_0000102200.1"/>
    </source>
</evidence>
<dbReference type="InterPro" id="IPR041679">
    <property type="entry name" value="DNA2/NAM7-like_C"/>
</dbReference>
<dbReference type="Pfam" id="PF13087">
    <property type="entry name" value="AAA_12"/>
    <property type="match status" value="1"/>
</dbReference>
<dbReference type="PANTHER" id="PTHR10887:SF495">
    <property type="entry name" value="HELICASE SENATAXIN ISOFORM X1-RELATED"/>
    <property type="match status" value="1"/>
</dbReference>
<dbReference type="InterPro" id="IPR047187">
    <property type="entry name" value="SF1_C_Upf1"/>
</dbReference>
<name>A0A0N5B4M1_STREA</name>
<feature type="domain" description="DNA2/NAM7 helicase-like C-terminal" evidence="1">
    <location>
        <begin position="487"/>
        <end position="700"/>
    </location>
</feature>
<dbReference type="STRING" id="174720.A0A0N5B4M1"/>
<dbReference type="Proteomes" id="UP000046392">
    <property type="component" value="Unplaced"/>
</dbReference>